<dbReference type="AlphaFoldDB" id="A0A7C9DL40"/>
<comment type="catalytic activity">
    <reaction evidence="1">
        <text>Random hydrolysis of (1-&gt;4)-beta-D-mannosidic linkages in mannans, galactomannans and glucomannans.</text>
        <dbReference type="EC" id="3.2.1.78"/>
    </reaction>
</comment>
<comment type="subcellular location">
    <subcellularLocation>
        <location evidence="2">Secreted</location>
    </subcellularLocation>
</comment>
<evidence type="ECO:0000256" key="4">
    <source>
        <dbReference type="ARBA" id="ARBA00012706"/>
    </source>
</evidence>
<dbReference type="SUPFAM" id="SSF51445">
    <property type="entry name" value="(Trans)glycosidases"/>
    <property type="match status" value="1"/>
</dbReference>
<evidence type="ECO:0000259" key="9">
    <source>
        <dbReference type="Pfam" id="PF26410"/>
    </source>
</evidence>
<feature type="signal peptide" evidence="8">
    <location>
        <begin position="1"/>
        <end position="19"/>
    </location>
</feature>
<dbReference type="GO" id="GO:0005576">
    <property type="term" value="C:extracellular region"/>
    <property type="evidence" value="ECO:0007669"/>
    <property type="project" value="UniProtKB-SubCell"/>
</dbReference>
<dbReference type="Pfam" id="PF26410">
    <property type="entry name" value="GH5_mannosidase"/>
    <property type="match status" value="1"/>
</dbReference>
<dbReference type="FunFam" id="3.20.20.80:FF:000012">
    <property type="entry name" value="Mannan endo-1,4-beta-mannosidase 6"/>
    <property type="match status" value="1"/>
</dbReference>
<protein>
    <recommendedName>
        <fullName evidence="4">mannan endo-1,4-beta-mannosidase</fullName>
        <ecNumber evidence="4">3.2.1.78</ecNumber>
    </recommendedName>
</protein>
<evidence type="ECO:0000256" key="3">
    <source>
        <dbReference type="ARBA" id="ARBA00005641"/>
    </source>
</evidence>
<comment type="similarity">
    <text evidence="3">Belongs to the glycosyl hydrolase 5 (cellulase A) family.</text>
</comment>
<evidence type="ECO:0000313" key="10">
    <source>
        <dbReference type="EMBL" id="MBA4644606.1"/>
    </source>
</evidence>
<dbReference type="EC" id="3.2.1.78" evidence="4"/>
<dbReference type="GO" id="GO:0000272">
    <property type="term" value="P:polysaccharide catabolic process"/>
    <property type="evidence" value="ECO:0007669"/>
    <property type="project" value="InterPro"/>
</dbReference>
<proteinExistence type="inferred from homology"/>
<dbReference type="PANTHER" id="PTHR31451:SF60">
    <property type="entry name" value="MANNAN ENDO-1,4-BETA-MANNOSIDASE 1"/>
    <property type="match status" value="1"/>
</dbReference>
<dbReference type="SMR" id="A0A7C9DL40"/>
<keyword evidence="5" id="KW-0964">Secreted</keyword>
<evidence type="ECO:0000256" key="7">
    <source>
        <dbReference type="ARBA" id="ARBA00023295"/>
    </source>
</evidence>
<feature type="chain" id="PRO_5028454307" description="mannan endo-1,4-beta-mannosidase" evidence="8">
    <location>
        <begin position="20"/>
        <end position="418"/>
    </location>
</feature>
<keyword evidence="7 10" id="KW-0326">Glycosidase</keyword>
<evidence type="ECO:0000256" key="5">
    <source>
        <dbReference type="ARBA" id="ARBA00022525"/>
    </source>
</evidence>
<accession>A0A7C9DL40</accession>
<reference evidence="10" key="2">
    <citation type="submission" date="2020-07" db="EMBL/GenBank/DDBJ databases">
        <authorList>
            <person name="Vera ALvarez R."/>
            <person name="Arias-Moreno D.M."/>
            <person name="Jimenez-Jacinto V."/>
            <person name="Jimenez-Bremont J.F."/>
            <person name="Swaminathan K."/>
            <person name="Moose S.P."/>
            <person name="Guerrero-Gonzalez M.L."/>
            <person name="Marino-Ramirez L."/>
            <person name="Landsman D."/>
            <person name="Rodriguez-Kessler M."/>
            <person name="Delgado-Sanchez P."/>
        </authorList>
    </citation>
    <scope>NUCLEOTIDE SEQUENCE</scope>
    <source>
        <tissue evidence="10">Cladode</tissue>
    </source>
</reference>
<name>A0A7C9DL40_OPUST</name>
<evidence type="ECO:0000256" key="8">
    <source>
        <dbReference type="SAM" id="SignalP"/>
    </source>
</evidence>
<evidence type="ECO:0000256" key="2">
    <source>
        <dbReference type="ARBA" id="ARBA00004613"/>
    </source>
</evidence>
<sequence>MKNFGVILLGILFITILEGKSTKGEDEFVRVRGVQLMLKGRPFYGNGFNAYWLMYEGSDPSERGKVSNAFQQASSHGLSIARTWAFSDGGYRPLQSSPGSYNEQMFQGLDFVVAEAKKYGIKLVLSFVNNYKDFGGKKQYVEWAKSQGQSLSNEDDFYTNTVVKRFYKNHIKTVLNRVNTITGVAYKNDPTIMGWELMNEPRCNTDPSGKTLQGWIREMASYVKSIDGNHLLEVGLEGFYGDSTPDRKQHNPNTFQTGTDFIAHNQVPGVDFATVHSYPDQWLNNPSGEAQLSFVKQWVNQHIEDSQSILKKPVLFAEFGKSYKVSGYTPRDRDELYNIIYSAIYSSASSGGPASGGLFWHLLTKGMDNFRDGYEIILDESDSIAGIISAQAQRMSKLRRMYGLLGKRNRNRGKVIGN</sequence>
<dbReference type="PANTHER" id="PTHR31451">
    <property type="match status" value="1"/>
</dbReference>
<keyword evidence="8" id="KW-0732">Signal</keyword>
<dbReference type="InterPro" id="IPR001547">
    <property type="entry name" value="Glyco_hydro_5"/>
</dbReference>
<dbReference type="EMBL" id="GISG01139074">
    <property type="protein sequence ID" value="MBA4644606.1"/>
    <property type="molecule type" value="Transcribed_RNA"/>
</dbReference>
<evidence type="ECO:0000256" key="6">
    <source>
        <dbReference type="ARBA" id="ARBA00022801"/>
    </source>
</evidence>
<dbReference type="InterPro" id="IPR045053">
    <property type="entry name" value="MAN-like"/>
</dbReference>
<reference evidence="10" key="1">
    <citation type="journal article" date="2013" name="J. Plant Res.">
        <title>Effect of fungi and light on seed germination of three Opuntia species from semiarid lands of central Mexico.</title>
        <authorList>
            <person name="Delgado-Sanchez P."/>
            <person name="Jimenez-Bremont J.F."/>
            <person name="Guerrero-Gonzalez Mde L."/>
            <person name="Flores J."/>
        </authorList>
    </citation>
    <scope>NUCLEOTIDE SEQUENCE</scope>
    <source>
        <tissue evidence="10">Cladode</tissue>
    </source>
</reference>
<dbReference type="InterPro" id="IPR017853">
    <property type="entry name" value="GH"/>
</dbReference>
<keyword evidence="6 10" id="KW-0378">Hydrolase</keyword>
<dbReference type="GO" id="GO:0016985">
    <property type="term" value="F:mannan endo-1,4-beta-mannosidase activity"/>
    <property type="evidence" value="ECO:0007669"/>
    <property type="project" value="UniProtKB-EC"/>
</dbReference>
<dbReference type="Gene3D" id="3.20.20.80">
    <property type="entry name" value="Glycosidases"/>
    <property type="match status" value="1"/>
</dbReference>
<organism evidence="10">
    <name type="scientific">Opuntia streptacantha</name>
    <name type="common">Prickly pear cactus</name>
    <name type="synonym">Opuntia cardona</name>
    <dbReference type="NCBI Taxonomy" id="393608"/>
    <lineage>
        <taxon>Eukaryota</taxon>
        <taxon>Viridiplantae</taxon>
        <taxon>Streptophyta</taxon>
        <taxon>Embryophyta</taxon>
        <taxon>Tracheophyta</taxon>
        <taxon>Spermatophyta</taxon>
        <taxon>Magnoliopsida</taxon>
        <taxon>eudicotyledons</taxon>
        <taxon>Gunneridae</taxon>
        <taxon>Pentapetalae</taxon>
        <taxon>Caryophyllales</taxon>
        <taxon>Cactineae</taxon>
        <taxon>Cactaceae</taxon>
        <taxon>Opuntioideae</taxon>
        <taxon>Opuntia</taxon>
    </lineage>
</organism>
<feature type="domain" description="Glycoside hydrolase family 5" evidence="9">
    <location>
        <begin position="27"/>
        <end position="361"/>
    </location>
</feature>
<evidence type="ECO:0000256" key="1">
    <source>
        <dbReference type="ARBA" id="ARBA00001678"/>
    </source>
</evidence>